<keyword evidence="1" id="KW-1133">Transmembrane helix</keyword>
<protein>
    <submittedName>
        <fullName evidence="2">Uncharacterized protein</fullName>
    </submittedName>
</protein>
<evidence type="ECO:0000256" key="1">
    <source>
        <dbReference type="SAM" id="Phobius"/>
    </source>
</evidence>
<reference evidence="2" key="1">
    <citation type="journal article" date="2020" name="BMC">
        <title>Leishmania infection induces a limited differential gene expression in the sand fly midgut.</title>
        <authorList>
            <person name="Coutinho-Abreu I.V."/>
            <person name="Serafim T.D."/>
            <person name="Meneses C."/>
            <person name="Kamhawi S."/>
            <person name="Oliveira F."/>
            <person name="Valenzuela J.G."/>
        </authorList>
    </citation>
    <scope>NUCLEOTIDE SEQUENCE</scope>
    <source>
        <strain evidence="2">Jacobina</strain>
        <tissue evidence="2">Midgut</tissue>
    </source>
</reference>
<accession>A0A7G3B773</accession>
<feature type="transmembrane region" description="Helical" evidence="1">
    <location>
        <begin position="26"/>
        <end position="47"/>
    </location>
</feature>
<name>A0A7G3B773_LUTLO</name>
<organism evidence="2">
    <name type="scientific">Lutzomyia longipalpis</name>
    <name type="common">Sand fly</name>
    <dbReference type="NCBI Taxonomy" id="7200"/>
    <lineage>
        <taxon>Eukaryota</taxon>
        <taxon>Metazoa</taxon>
        <taxon>Ecdysozoa</taxon>
        <taxon>Arthropoda</taxon>
        <taxon>Hexapoda</taxon>
        <taxon>Insecta</taxon>
        <taxon>Pterygota</taxon>
        <taxon>Neoptera</taxon>
        <taxon>Endopterygota</taxon>
        <taxon>Diptera</taxon>
        <taxon>Nematocera</taxon>
        <taxon>Psychodoidea</taxon>
        <taxon>Psychodidae</taxon>
        <taxon>Lutzomyia</taxon>
        <taxon>Lutzomyia</taxon>
    </lineage>
</organism>
<keyword evidence="1" id="KW-0812">Transmembrane</keyword>
<proteinExistence type="predicted"/>
<keyword evidence="1" id="KW-0472">Membrane</keyword>
<dbReference type="AlphaFoldDB" id="A0A7G3B773"/>
<dbReference type="EMBL" id="GITU01011726">
    <property type="protein sequence ID" value="MBC1180429.1"/>
    <property type="molecule type" value="Transcribed_RNA"/>
</dbReference>
<sequence>MGWWVGSSQSCGLCWLLFRQLLECHFMVNTLLHTRIFGAIAHIYMYIVRLYGTQKIYSDIAKMVACNTP</sequence>
<evidence type="ECO:0000313" key="2">
    <source>
        <dbReference type="EMBL" id="MBC1180429.1"/>
    </source>
</evidence>